<protein>
    <submittedName>
        <fullName evidence="2">Dienelactone hydrolase family protein</fullName>
    </submittedName>
</protein>
<accession>A0A935UG71</accession>
<evidence type="ECO:0000259" key="1">
    <source>
        <dbReference type="Pfam" id="PF01738"/>
    </source>
</evidence>
<sequence length="271" mass="29104">MVSALGAGFALAVQPVAAQTIITTDSVGLTAGEVRIPAAGGEIPAYRAQPASGGNWPVILVVQEIFGVHEYIKDVCRRLAKLGYQAIAPELFARQGDPRQYSNVAELLSKVVSKVPDGQVMSDLDACVAWAGAQAGDVNRLGITGFCWGGRITWLYAAHNPQLKAGVAWYGRIVGQASELTPRQPIDIAGKLNAPVLGLYGGIDQGIPIETVDQMSEALASTANRASKASTIHVYDQAPHAFHADYRPSYRKDEAEDGWRRLQAWFRQHGV</sequence>
<keyword evidence="2" id="KW-0378">Hydrolase</keyword>
<evidence type="ECO:0000313" key="2">
    <source>
        <dbReference type="EMBL" id="MBK7674138.1"/>
    </source>
</evidence>
<reference evidence="2 3" key="1">
    <citation type="submission" date="2020-10" db="EMBL/GenBank/DDBJ databases">
        <title>Connecting structure to function with the recovery of over 1000 high-quality activated sludge metagenome-assembled genomes encoding full-length rRNA genes using long-read sequencing.</title>
        <authorList>
            <person name="Singleton C.M."/>
            <person name="Petriglieri F."/>
            <person name="Kristensen J.M."/>
            <person name="Kirkegaard R.H."/>
            <person name="Michaelsen T.Y."/>
            <person name="Andersen M.H."/>
            <person name="Karst S.M."/>
            <person name="Dueholm M.S."/>
            <person name="Nielsen P.H."/>
            <person name="Albertsen M."/>
        </authorList>
    </citation>
    <scope>NUCLEOTIDE SEQUENCE [LARGE SCALE GENOMIC DNA]</scope>
    <source>
        <strain evidence="2">EsbW_18-Q3-R4-48_BATAC.285</strain>
    </source>
</reference>
<dbReference type="EMBL" id="JADJMH010000002">
    <property type="protein sequence ID" value="MBK7674138.1"/>
    <property type="molecule type" value="Genomic_DNA"/>
</dbReference>
<dbReference type="InterPro" id="IPR029058">
    <property type="entry name" value="AB_hydrolase_fold"/>
</dbReference>
<dbReference type="AlphaFoldDB" id="A0A935UG71"/>
<dbReference type="GO" id="GO:0016787">
    <property type="term" value="F:hydrolase activity"/>
    <property type="evidence" value="ECO:0007669"/>
    <property type="project" value="UniProtKB-KW"/>
</dbReference>
<feature type="domain" description="Dienelactone hydrolase" evidence="1">
    <location>
        <begin position="43"/>
        <end position="269"/>
    </location>
</feature>
<proteinExistence type="predicted"/>
<dbReference type="Pfam" id="PF01738">
    <property type="entry name" value="DLH"/>
    <property type="match status" value="1"/>
</dbReference>
<dbReference type="InterPro" id="IPR051049">
    <property type="entry name" value="Dienelactone_hydrolase-like"/>
</dbReference>
<organism evidence="2 3">
    <name type="scientific">Candidatus Accumulibacter proximus</name>
    <dbReference type="NCBI Taxonomy" id="2954385"/>
    <lineage>
        <taxon>Bacteria</taxon>
        <taxon>Pseudomonadati</taxon>
        <taxon>Pseudomonadota</taxon>
        <taxon>Betaproteobacteria</taxon>
        <taxon>Candidatus Accumulibacter</taxon>
    </lineage>
</organism>
<name>A0A935UG71_9PROT</name>
<comment type="caution">
    <text evidence="2">The sequence shown here is derived from an EMBL/GenBank/DDBJ whole genome shotgun (WGS) entry which is preliminary data.</text>
</comment>
<dbReference type="PANTHER" id="PTHR46623">
    <property type="entry name" value="CARBOXYMETHYLENEBUTENOLIDASE-RELATED"/>
    <property type="match status" value="1"/>
</dbReference>
<dbReference type="InterPro" id="IPR002925">
    <property type="entry name" value="Dienelactn_hydro"/>
</dbReference>
<dbReference type="PANTHER" id="PTHR46623:SF6">
    <property type="entry name" value="ALPHA_BETA-HYDROLASES SUPERFAMILY PROTEIN"/>
    <property type="match status" value="1"/>
</dbReference>
<dbReference type="Proteomes" id="UP000697998">
    <property type="component" value="Unassembled WGS sequence"/>
</dbReference>
<gene>
    <name evidence="2" type="ORF">IPJ27_04885</name>
</gene>
<evidence type="ECO:0000313" key="3">
    <source>
        <dbReference type="Proteomes" id="UP000697998"/>
    </source>
</evidence>
<dbReference type="SUPFAM" id="SSF53474">
    <property type="entry name" value="alpha/beta-Hydrolases"/>
    <property type="match status" value="1"/>
</dbReference>
<dbReference type="Gene3D" id="3.40.50.1820">
    <property type="entry name" value="alpha/beta hydrolase"/>
    <property type="match status" value="1"/>
</dbReference>